<evidence type="ECO:0000256" key="10">
    <source>
        <dbReference type="ARBA" id="ARBA00025198"/>
    </source>
</evidence>
<accession>A0A0D6E1V9</accession>
<keyword evidence="6 11" id="KW-1133">Transmembrane helix</keyword>
<keyword evidence="4 11" id="KW-0812">Transmembrane</keyword>
<dbReference type="PANTHER" id="PTHR34264:SF3">
    <property type="entry name" value="ATP SYNTHASE SUBUNIT B, CHLOROPLASTIC"/>
    <property type="match status" value="1"/>
</dbReference>
<evidence type="ECO:0000256" key="11">
    <source>
        <dbReference type="HAMAP-Rule" id="MF_01398"/>
    </source>
</evidence>
<comment type="subunit">
    <text evidence="11">F-type ATPases have 2 components, F(1) - the catalytic core - and F(0) - the membrane proton channel. F(1) has five subunits: alpha(3), beta(3), gamma(1), delta(1), epsilon(1). F(0) has four main subunits: a(1), b(1), b'(1) and c(10-14). The alpha and beta chains form an alternating ring which encloses part of the gamma chain. F(1) is attached to F(0) by a central stalk formed by the gamma and epsilon chains, while a peripheral stalk is formed by the delta, b and b' chains.</text>
</comment>
<keyword evidence="14" id="KW-0150">Chloroplast</keyword>
<evidence type="ECO:0000256" key="13">
    <source>
        <dbReference type="SAM" id="Coils"/>
    </source>
</evidence>
<dbReference type="GO" id="GO:0046933">
    <property type="term" value="F:proton-transporting ATP synthase activity, rotational mechanism"/>
    <property type="evidence" value="ECO:0007669"/>
    <property type="project" value="UniProtKB-UniRule"/>
</dbReference>
<organism evidence="14">
    <name type="scientific">Bryopsis plumosa</name>
    <name type="common">Green alga</name>
    <name type="synonym">Ulva plumosa</name>
    <dbReference type="NCBI Taxonomy" id="3130"/>
    <lineage>
        <taxon>Eukaryota</taxon>
        <taxon>Viridiplantae</taxon>
        <taxon>Chlorophyta</taxon>
        <taxon>core chlorophytes</taxon>
        <taxon>Ulvophyceae</taxon>
        <taxon>TCBD clade</taxon>
        <taxon>Bryopsidales</taxon>
        <taxon>Bryopsidineae</taxon>
        <taxon>Bryopsidaceae</taxon>
        <taxon>Bryopsis</taxon>
    </lineage>
</organism>
<keyword evidence="11" id="KW-0793">Thylakoid</keyword>
<keyword evidence="14" id="KW-0934">Plastid</keyword>
<keyword evidence="5 11" id="KW-0375">Hydrogen ion transport</keyword>
<evidence type="ECO:0000256" key="9">
    <source>
        <dbReference type="ARBA" id="ARBA00023310"/>
    </source>
</evidence>
<comment type="function">
    <text evidence="11">Component of the F(0) channel, it forms part of the peripheral stalk, linking F(1) to F(0).</text>
</comment>
<keyword evidence="9 11" id="KW-0066">ATP synthesis</keyword>
<geneLocation type="chloroplast" evidence="14"/>
<proteinExistence type="inferred from homology"/>
<keyword evidence="8 11" id="KW-0472">Membrane</keyword>
<evidence type="ECO:0000256" key="8">
    <source>
        <dbReference type="ARBA" id="ARBA00023136"/>
    </source>
</evidence>
<dbReference type="HAMAP" id="MF_01398">
    <property type="entry name" value="ATP_synth_b_bprime"/>
    <property type="match status" value="1"/>
</dbReference>
<evidence type="ECO:0000256" key="12">
    <source>
        <dbReference type="RuleBase" id="RU003848"/>
    </source>
</evidence>
<evidence type="ECO:0000256" key="2">
    <source>
        <dbReference type="ARBA" id="ARBA00022448"/>
    </source>
</evidence>
<evidence type="ECO:0000256" key="4">
    <source>
        <dbReference type="ARBA" id="ARBA00022692"/>
    </source>
</evidence>
<dbReference type="GO" id="GO:0045259">
    <property type="term" value="C:proton-transporting ATP synthase complex"/>
    <property type="evidence" value="ECO:0007669"/>
    <property type="project" value="UniProtKB-KW"/>
</dbReference>
<dbReference type="PANTHER" id="PTHR34264">
    <property type="entry name" value="ATP SYNTHASE SUBUNIT B, CHLOROPLASTIC"/>
    <property type="match status" value="1"/>
</dbReference>
<feature type="coiled-coil region" evidence="13">
    <location>
        <begin position="48"/>
        <end position="114"/>
    </location>
</feature>
<reference evidence="14" key="1">
    <citation type="journal article" date="2015" name="BMC Genomics">
        <title>The chloroplast genomes of Bryopsis plumosa and Tydemania expeditionis (Bryopsidales, Chlorophyta): compact genomes and genes of bacterial origin.</title>
        <authorList>
            <person name="Leliaert F."/>
            <person name="Lopez-Bautista J.M."/>
        </authorList>
    </citation>
    <scope>NUCLEOTIDE SEQUENCE</scope>
    <source>
        <strain evidence="14">West4718</strain>
    </source>
</reference>
<evidence type="ECO:0000313" key="14">
    <source>
        <dbReference type="EMBL" id="CEO90970.1"/>
    </source>
</evidence>
<evidence type="ECO:0000256" key="5">
    <source>
        <dbReference type="ARBA" id="ARBA00022781"/>
    </source>
</evidence>
<evidence type="ECO:0000256" key="1">
    <source>
        <dbReference type="ARBA" id="ARBA00004167"/>
    </source>
</evidence>
<keyword evidence="2 11" id="KW-0813">Transport</keyword>
<dbReference type="RefSeq" id="YP_009130440.1">
    <property type="nucleotide sequence ID" value="NC_026795.1"/>
</dbReference>
<protein>
    <recommendedName>
        <fullName evidence="11">ATP synthase subunit b, chloroplastic</fullName>
    </recommendedName>
    <alternativeName>
        <fullName evidence="11">ATP synthase F(0) sector subunit b</fullName>
    </alternativeName>
    <alternativeName>
        <fullName evidence="11">ATPase subunit I</fullName>
    </alternativeName>
</protein>
<comment type="function">
    <text evidence="10 11">F(1)F(0) ATP synthase produces ATP from ADP in the presence of a proton or sodium gradient. F-type ATPases consist of two structural domains, F(1) containing the extramembraneous catalytic core and F(0) containing the membrane proton channel, linked together by a central stalk and a peripheral stalk. During catalysis, ATP synthesis in the catalytic domain of F(1) is coupled via a rotary mechanism of the central stalk subunits to proton translocation.</text>
</comment>
<comment type="miscellaneous">
    <text evidence="11">In plastids the F-type ATPase is also known as CF(1)CF(0).</text>
</comment>
<dbReference type="CDD" id="cd06503">
    <property type="entry name" value="ATP-synt_Fo_b"/>
    <property type="match status" value="1"/>
</dbReference>
<dbReference type="EMBL" id="LN810504">
    <property type="protein sequence ID" value="CEO90970.1"/>
    <property type="molecule type" value="Genomic_DNA"/>
</dbReference>
<dbReference type="GO" id="GO:0009535">
    <property type="term" value="C:chloroplast thylakoid membrane"/>
    <property type="evidence" value="ECO:0007669"/>
    <property type="project" value="UniProtKB-SubCell"/>
</dbReference>
<comment type="subcellular location">
    <subcellularLocation>
        <location evidence="1">Membrane</location>
        <topology evidence="1">Single-pass membrane protein</topology>
    </subcellularLocation>
    <subcellularLocation>
        <location evidence="11">Plastid</location>
        <location evidence="11">Chloroplast thylakoid membrane</location>
        <topology evidence="11">Single-pass membrane protein</topology>
    </subcellularLocation>
</comment>
<dbReference type="AlphaFoldDB" id="A0A0D6E1V9"/>
<comment type="similarity">
    <text evidence="11 12">Belongs to the ATPase B chain family.</text>
</comment>
<dbReference type="GeneID" id="24072765"/>
<dbReference type="Pfam" id="PF00430">
    <property type="entry name" value="ATP-synt_B"/>
    <property type="match status" value="1"/>
</dbReference>
<dbReference type="InterPro" id="IPR002146">
    <property type="entry name" value="ATP_synth_b/b'su_bac/chlpt"/>
</dbReference>
<feature type="transmembrane region" description="Helical" evidence="11">
    <location>
        <begin position="18"/>
        <end position="36"/>
    </location>
</feature>
<evidence type="ECO:0000256" key="6">
    <source>
        <dbReference type="ARBA" id="ARBA00022989"/>
    </source>
</evidence>
<keyword evidence="13" id="KW-0175">Coiled coil</keyword>
<sequence>MNLTESFGINTNIFDTNIINLAVVIAIVISFVGDALKSLLKNREQLIVSNIQEAVKREEEAIEKLNNAQKKLISSQQKVTEIKQQSLVTAETEKEKYKKQTVEDIERLKKLKQDTILFQQQNAIKQLSKQVITLALKQVYKKIENRYDGLFQNSVNNFYIALFRNYQK</sequence>
<gene>
    <name evidence="11 14" type="primary">atpF</name>
</gene>
<name>A0A0D6E1V9_BRYPL</name>
<evidence type="ECO:0000256" key="7">
    <source>
        <dbReference type="ARBA" id="ARBA00023065"/>
    </source>
</evidence>
<keyword evidence="3 11" id="KW-0138">CF(0)</keyword>
<evidence type="ECO:0000256" key="3">
    <source>
        <dbReference type="ARBA" id="ARBA00022547"/>
    </source>
</evidence>
<keyword evidence="7 11" id="KW-0406">Ion transport</keyword>